<dbReference type="RefSeq" id="WP_169626731.1">
    <property type="nucleotide sequence ID" value="NZ_JABBNT010000005.1"/>
</dbReference>
<dbReference type="Gene3D" id="3.30.420.40">
    <property type="match status" value="1"/>
</dbReference>
<dbReference type="PANTHER" id="PTHR11365:SF2">
    <property type="entry name" value="5-OXOPROLINASE"/>
    <property type="match status" value="1"/>
</dbReference>
<dbReference type="GO" id="GO:0017168">
    <property type="term" value="F:5-oxoprolinase (ATP-hydrolyzing) activity"/>
    <property type="evidence" value="ECO:0007669"/>
    <property type="project" value="TreeGrafter"/>
</dbReference>
<dbReference type="InterPro" id="IPR008040">
    <property type="entry name" value="Hydant_A_N"/>
</dbReference>
<dbReference type="AlphaFoldDB" id="A0A7Y0HG02"/>
<dbReference type="Pfam" id="PF01968">
    <property type="entry name" value="Hydantoinase_A"/>
    <property type="match status" value="1"/>
</dbReference>
<dbReference type="GO" id="GO:0005829">
    <property type="term" value="C:cytosol"/>
    <property type="evidence" value="ECO:0007669"/>
    <property type="project" value="TreeGrafter"/>
</dbReference>
<accession>A0A7Y0HG02</accession>
<feature type="domain" description="Hydantoinase A/oxoprolinase" evidence="1">
    <location>
        <begin position="187"/>
        <end position="329"/>
    </location>
</feature>
<dbReference type="EMBL" id="JABBNT010000005">
    <property type="protein sequence ID" value="NMM46371.1"/>
    <property type="molecule type" value="Genomic_DNA"/>
</dbReference>
<evidence type="ECO:0000313" key="4">
    <source>
        <dbReference type="Proteomes" id="UP000539372"/>
    </source>
</evidence>
<evidence type="ECO:0000259" key="1">
    <source>
        <dbReference type="Pfam" id="PF01968"/>
    </source>
</evidence>
<evidence type="ECO:0000259" key="2">
    <source>
        <dbReference type="Pfam" id="PF05378"/>
    </source>
</evidence>
<comment type="caution">
    <text evidence="3">The sequence shown here is derived from an EMBL/GenBank/DDBJ whole genome shotgun (WGS) entry which is preliminary data.</text>
</comment>
<sequence>MALLMGIDTGGTYTDAVIFDDETREVISSAKALTSKHDLSICVSEATAAALADIDPSKVALVSLSTTLATNALVEQHGFPVGLILIGQDDKALDRAGLRQALGSDPVLFLDGGHGTDGLERAPLNLDAAQADIEALTGKVSAVAVCGYFGTRNPSHEIAVRDAVRRLTDLPVTCAHEMASALDAPRRALTALLNARLISLIQQLIRAVSAMLDQSGIDAPLMVVKGDGSLIAADTALTRPVETILSGPAASVIGAQFLCNRPDCVISDIGGTTTDIAVLKDGKPVLADDGAVVGGYRTMVEAIAVHTIGLGGDSEIGLDDEKQLRVGPRRMVPVSLLARDNPGIVDILKTQLDRAWPKPIDGRFAVKLRDLKAGTLSRGEQRIWDMLQDGPKSLEALLAARAPEQPLLRLVDRGLVILSGFTPSDAAHVLGLQDSWNTEAAKLSAGLHARTERRPGIPLAANGDDLARKVIDRLTVQSCMAMVEAVIPDAPGRSARRFMTEAFAHRSDQEDADSLVGFEVRLHRPLIGIGAPAQTYYPEIAKRLHTDFDVPRFAEVCNAVGAVAGGVSQRVHILITSPAEGLFRVHALEGVEDFRFLEDAAARATDIATTEAERRALEAGASEIRTETNRDDRVATVAGSFDVFIESRITATAFGRPMLAVR</sequence>
<dbReference type="InterPro" id="IPR043129">
    <property type="entry name" value="ATPase_NBD"/>
</dbReference>
<dbReference type="GO" id="GO:0006749">
    <property type="term" value="P:glutathione metabolic process"/>
    <property type="evidence" value="ECO:0007669"/>
    <property type="project" value="TreeGrafter"/>
</dbReference>
<organism evidence="3 4">
    <name type="scientific">Pacificispira spongiicola</name>
    <dbReference type="NCBI Taxonomy" id="2729598"/>
    <lineage>
        <taxon>Bacteria</taxon>
        <taxon>Pseudomonadati</taxon>
        <taxon>Pseudomonadota</taxon>
        <taxon>Alphaproteobacteria</taxon>
        <taxon>Rhodospirillales</taxon>
        <taxon>Rhodospirillaceae</taxon>
        <taxon>Pacificispira</taxon>
    </lineage>
</organism>
<dbReference type="Proteomes" id="UP000539372">
    <property type="component" value="Unassembled WGS sequence"/>
</dbReference>
<gene>
    <name evidence="3" type="ORF">HH303_17905</name>
</gene>
<name>A0A7Y0HG02_9PROT</name>
<dbReference type="InterPro" id="IPR002821">
    <property type="entry name" value="Hydantoinase_A"/>
</dbReference>
<dbReference type="PANTHER" id="PTHR11365">
    <property type="entry name" value="5-OXOPROLINASE RELATED"/>
    <property type="match status" value="1"/>
</dbReference>
<protein>
    <submittedName>
        <fullName evidence="3">Hydantoinase/oxoprolinase family protein</fullName>
    </submittedName>
</protein>
<proteinExistence type="predicted"/>
<evidence type="ECO:0000313" key="3">
    <source>
        <dbReference type="EMBL" id="NMM46371.1"/>
    </source>
</evidence>
<keyword evidence="4" id="KW-1185">Reference proteome</keyword>
<dbReference type="InterPro" id="IPR045079">
    <property type="entry name" value="Oxoprolinase-like"/>
</dbReference>
<reference evidence="3 4" key="1">
    <citation type="submission" date="2020-04" db="EMBL/GenBank/DDBJ databases">
        <title>Rhodospirillaceae bacterium KN72 isolated from deep sea.</title>
        <authorList>
            <person name="Zhang D.-C."/>
        </authorList>
    </citation>
    <scope>NUCLEOTIDE SEQUENCE [LARGE SCALE GENOMIC DNA]</scope>
    <source>
        <strain evidence="3 4">KN72</strain>
    </source>
</reference>
<dbReference type="Pfam" id="PF05378">
    <property type="entry name" value="Hydant_A_N"/>
    <property type="match status" value="1"/>
</dbReference>
<dbReference type="SUPFAM" id="SSF53067">
    <property type="entry name" value="Actin-like ATPase domain"/>
    <property type="match status" value="2"/>
</dbReference>
<feature type="domain" description="Hydantoinase/oxoprolinase N-terminal" evidence="2">
    <location>
        <begin position="5"/>
        <end position="166"/>
    </location>
</feature>